<dbReference type="GO" id="GO:0009252">
    <property type="term" value="P:peptidoglycan biosynthetic process"/>
    <property type="evidence" value="ECO:0007669"/>
    <property type="project" value="UniProtKB-UniRule"/>
</dbReference>
<sequence length="537" mass="59676">MIKKIISSQSKSITGAAIVLAAASFISRLIGVLRDRIFAHTFGASDTLDIYYAAFRIPDFVYNLIIVGALSAGFIPVFMSLYVKSKKKAWVLTNNILNILGLSLTLLCVLLFFATPYLMHYIVPGFSAEKLEKTIMLTRVMFLSPILLGISGIFSGVLQSLKSFFIYALTPIVYNLGIIIGVIFFVPYFGLPGLAWGVILGAFFHLLIQIPTLFHHGFSYKWSLNFSNTHVKKMGALMIPRTLTIGTTQLNFLVITIIASTLSRGSVTVFNFANNLQYFPIGLIGISFSLAAFPTLSKLYAEKKETEFIEHLVNVVKQILFFIIPLTLIFLLLRAQIVRVVLGSGAFDWNATIATANTLGFFALSLFAQCLIPLLMRAFYAMHNTWTPLSIAFIGSLVNIIASLLLKNEYGIAGLALAFSIAMIVQFILLWFSLRYKLKTLLEEEIIHGFYKISVAAIAMGITIQATKQTLSTLVDMNRFWGVLTQAGIATLLGVLVYGFICSLLRLREMRLFTASFQKRFLKRSSAQAVIREADDI</sequence>
<dbReference type="UniPathway" id="UPA00219"/>
<evidence type="ECO:0000313" key="11">
    <source>
        <dbReference type="Proteomes" id="UP000229600"/>
    </source>
</evidence>
<dbReference type="GO" id="GO:0005886">
    <property type="term" value="C:plasma membrane"/>
    <property type="evidence" value="ECO:0007669"/>
    <property type="project" value="UniProtKB-SubCell"/>
</dbReference>
<dbReference type="GO" id="GO:0071555">
    <property type="term" value="P:cell wall organization"/>
    <property type="evidence" value="ECO:0007669"/>
    <property type="project" value="UniProtKB-UniRule"/>
</dbReference>
<keyword evidence="8 9" id="KW-0961">Cell wall biogenesis/degradation</keyword>
<feature type="transmembrane region" description="Helical" evidence="8">
    <location>
        <begin position="386"/>
        <end position="406"/>
    </location>
</feature>
<protein>
    <recommendedName>
        <fullName evidence="8">Probable lipid II flippase MurJ</fullName>
    </recommendedName>
</protein>
<comment type="caution">
    <text evidence="10">The sequence shown here is derived from an EMBL/GenBank/DDBJ whole genome shotgun (WGS) entry which is preliminary data.</text>
</comment>
<keyword evidence="8 9" id="KW-0813">Transport</keyword>
<dbReference type="GO" id="GO:0015648">
    <property type="term" value="F:lipid-linked peptidoglycan transporter activity"/>
    <property type="evidence" value="ECO:0007669"/>
    <property type="project" value="UniProtKB-UniRule"/>
</dbReference>
<feature type="transmembrane region" description="Helical" evidence="8">
    <location>
        <begin position="165"/>
        <end position="188"/>
    </location>
</feature>
<dbReference type="Pfam" id="PF03023">
    <property type="entry name" value="MurJ"/>
    <property type="match status" value="1"/>
</dbReference>
<evidence type="ECO:0000256" key="1">
    <source>
        <dbReference type="ARBA" id="ARBA00004651"/>
    </source>
</evidence>
<gene>
    <name evidence="10" type="primary">mviN</name>
    <name evidence="8" type="synonym">murJ</name>
    <name evidence="10" type="ORF">COV59_01870</name>
</gene>
<keyword evidence="6 8" id="KW-1133">Transmembrane helix</keyword>
<keyword evidence="2 8" id="KW-1003">Cell membrane</keyword>
<dbReference type="InterPro" id="IPR051050">
    <property type="entry name" value="Lipid_II_flippase_MurJ/MviN"/>
</dbReference>
<evidence type="ECO:0000256" key="6">
    <source>
        <dbReference type="ARBA" id="ARBA00022989"/>
    </source>
</evidence>
<feature type="transmembrane region" description="Helical" evidence="8">
    <location>
        <begin position="487"/>
        <end position="507"/>
    </location>
</feature>
<dbReference type="PANTHER" id="PTHR47019:SF1">
    <property type="entry name" value="LIPID II FLIPPASE MURJ"/>
    <property type="match status" value="1"/>
</dbReference>
<evidence type="ECO:0000256" key="5">
    <source>
        <dbReference type="ARBA" id="ARBA00022984"/>
    </source>
</evidence>
<evidence type="ECO:0000313" key="10">
    <source>
        <dbReference type="EMBL" id="PIR03914.1"/>
    </source>
</evidence>
<dbReference type="EMBL" id="PCWN01000007">
    <property type="protein sequence ID" value="PIR03914.1"/>
    <property type="molecule type" value="Genomic_DNA"/>
</dbReference>
<dbReference type="Proteomes" id="UP000229600">
    <property type="component" value="Unassembled WGS sequence"/>
</dbReference>
<feature type="transmembrane region" description="Helical" evidence="8">
    <location>
        <begin position="12"/>
        <end position="33"/>
    </location>
</feature>
<dbReference type="GO" id="GO:0034204">
    <property type="term" value="P:lipid translocation"/>
    <property type="evidence" value="ECO:0007669"/>
    <property type="project" value="TreeGrafter"/>
</dbReference>
<proteinExistence type="inferred from homology"/>
<comment type="subcellular location">
    <subcellularLocation>
        <location evidence="1 8">Cell membrane</location>
        <topology evidence="1 8">Multi-pass membrane protein</topology>
    </subcellularLocation>
</comment>
<name>A0A2H0N4U2_9BACT</name>
<dbReference type="NCBIfam" id="TIGR01695">
    <property type="entry name" value="murJ_mviN"/>
    <property type="match status" value="1"/>
</dbReference>
<comment type="pathway">
    <text evidence="8">Cell wall biogenesis; peptidoglycan biosynthesis.</text>
</comment>
<keyword evidence="5 8" id="KW-0573">Peptidoglycan synthesis</keyword>
<feature type="transmembrane region" description="Helical" evidence="8">
    <location>
        <begin position="60"/>
        <end position="83"/>
    </location>
</feature>
<feature type="transmembrane region" description="Helical" evidence="8">
    <location>
        <begin position="235"/>
        <end position="258"/>
    </location>
</feature>
<dbReference type="HAMAP" id="MF_02078">
    <property type="entry name" value="MurJ_MviN"/>
    <property type="match status" value="1"/>
</dbReference>
<comment type="function">
    <text evidence="8 9">Involved in peptidoglycan biosynthesis. Transports lipid-linked peptidoglycan precursors from the inner to the outer leaflet of the cytoplasmic membrane.</text>
</comment>
<keyword evidence="7 8" id="KW-0472">Membrane</keyword>
<feature type="transmembrane region" description="Helical" evidence="8">
    <location>
        <begin position="194"/>
        <end position="214"/>
    </location>
</feature>
<feature type="transmembrane region" description="Helical" evidence="8">
    <location>
        <begin position="95"/>
        <end position="119"/>
    </location>
</feature>
<dbReference type="CDD" id="cd13123">
    <property type="entry name" value="MATE_MurJ_like"/>
    <property type="match status" value="1"/>
</dbReference>
<feature type="transmembrane region" description="Helical" evidence="8">
    <location>
        <begin position="446"/>
        <end position="467"/>
    </location>
</feature>
<dbReference type="PIRSF" id="PIRSF002869">
    <property type="entry name" value="MviN"/>
    <property type="match status" value="1"/>
</dbReference>
<evidence type="ECO:0000256" key="3">
    <source>
        <dbReference type="ARBA" id="ARBA00022692"/>
    </source>
</evidence>
<keyword evidence="3 8" id="KW-0812">Transmembrane</keyword>
<organism evidence="10 11">
    <name type="scientific">Candidatus Magasanikbacteria bacterium CG11_big_fil_rev_8_21_14_0_20_39_34</name>
    <dbReference type="NCBI Taxonomy" id="1974653"/>
    <lineage>
        <taxon>Bacteria</taxon>
        <taxon>Candidatus Magasanikiibacteriota</taxon>
    </lineage>
</organism>
<evidence type="ECO:0000256" key="8">
    <source>
        <dbReference type="HAMAP-Rule" id="MF_02078"/>
    </source>
</evidence>
<feature type="transmembrane region" description="Helical" evidence="8">
    <location>
        <begin position="412"/>
        <end position="434"/>
    </location>
</feature>
<accession>A0A2H0N4U2</accession>
<dbReference type="PRINTS" id="PR01806">
    <property type="entry name" value="VIRFACTRMVIN"/>
</dbReference>
<evidence type="ECO:0000256" key="7">
    <source>
        <dbReference type="ARBA" id="ARBA00023136"/>
    </source>
</evidence>
<keyword evidence="4 8" id="KW-0133">Cell shape</keyword>
<evidence type="ECO:0000256" key="2">
    <source>
        <dbReference type="ARBA" id="ARBA00022475"/>
    </source>
</evidence>
<evidence type="ECO:0000256" key="4">
    <source>
        <dbReference type="ARBA" id="ARBA00022960"/>
    </source>
</evidence>
<comment type="similarity">
    <text evidence="8 9">Belongs to the MurJ/MviN family.</text>
</comment>
<dbReference type="GO" id="GO:0008360">
    <property type="term" value="P:regulation of cell shape"/>
    <property type="evidence" value="ECO:0007669"/>
    <property type="project" value="UniProtKB-UniRule"/>
</dbReference>
<dbReference type="AlphaFoldDB" id="A0A2H0N4U2"/>
<feature type="transmembrane region" description="Helical" evidence="8">
    <location>
        <begin position="139"/>
        <end position="158"/>
    </location>
</feature>
<feature type="transmembrane region" description="Helical" evidence="8">
    <location>
        <begin position="312"/>
        <end position="333"/>
    </location>
</feature>
<reference evidence="10 11" key="1">
    <citation type="submission" date="2017-09" db="EMBL/GenBank/DDBJ databases">
        <title>Depth-based differentiation of microbial function through sediment-hosted aquifers and enrichment of novel symbionts in the deep terrestrial subsurface.</title>
        <authorList>
            <person name="Probst A.J."/>
            <person name="Ladd B."/>
            <person name="Jarett J.K."/>
            <person name="Geller-Mcgrath D.E."/>
            <person name="Sieber C.M."/>
            <person name="Emerson J.B."/>
            <person name="Anantharaman K."/>
            <person name="Thomas B.C."/>
            <person name="Malmstrom R."/>
            <person name="Stieglmeier M."/>
            <person name="Klingl A."/>
            <person name="Woyke T."/>
            <person name="Ryan C.M."/>
            <person name="Banfield J.F."/>
        </authorList>
    </citation>
    <scope>NUCLEOTIDE SEQUENCE [LARGE SCALE GENOMIC DNA]</scope>
    <source>
        <strain evidence="10">CG11_big_fil_rev_8_21_14_0_20_39_34</strain>
    </source>
</reference>
<feature type="transmembrane region" description="Helical" evidence="8">
    <location>
        <begin position="278"/>
        <end position="300"/>
    </location>
</feature>
<dbReference type="InterPro" id="IPR004268">
    <property type="entry name" value="MurJ"/>
</dbReference>
<evidence type="ECO:0000256" key="9">
    <source>
        <dbReference type="PIRNR" id="PIRNR002869"/>
    </source>
</evidence>
<dbReference type="PANTHER" id="PTHR47019">
    <property type="entry name" value="LIPID II FLIPPASE MURJ"/>
    <property type="match status" value="1"/>
</dbReference>
<feature type="transmembrane region" description="Helical" evidence="8">
    <location>
        <begin position="353"/>
        <end position="374"/>
    </location>
</feature>